<name>A0A9P5GQU9_PENCR</name>
<dbReference type="Proteomes" id="UP000701341">
    <property type="component" value="Unassembled WGS sequence"/>
</dbReference>
<dbReference type="EMBL" id="JAAOZQ010000034">
    <property type="protein sequence ID" value="KAF7524770.1"/>
    <property type="molecule type" value="Genomic_DNA"/>
</dbReference>
<protein>
    <recommendedName>
        <fullName evidence="4">Lipocalin/cytosolic fatty-acid binding domain-containing protein</fullName>
    </recommendedName>
</protein>
<reference evidence="2" key="1">
    <citation type="submission" date="2020-02" db="EMBL/GenBank/DDBJ databases">
        <authorList>
            <person name="Lichtner F.J."/>
        </authorList>
    </citation>
    <scope>NUCLEOTIDE SEQUENCE</scope>
    <source>
        <strain evidence="2">G10</strain>
    </source>
</reference>
<gene>
    <name evidence="2" type="ORF">PCG10_005578</name>
</gene>
<comment type="caution">
    <text evidence="2">The sequence shown here is derived from an EMBL/GenBank/DDBJ whole genome shotgun (WGS) entry which is preliminary data.</text>
</comment>
<keyword evidence="3" id="KW-1185">Reference proteome</keyword>
<evidence type="ECO:0000313" key="3">
    <source>
        <dbReference type="Proteomes" id="UP000701341"/>
    </source>
</evidence>
<feature type="signal peptide" evidence="1">
    <location>
        <begin position="1"/>
        <end position="17"/>
    </location>
</feature>
<evidence type="ECO:0008006" key="4">
    <source>
        <dbReference type="Google" id="ProtNLM"/>
    </source>
</evidence>
<accession>A0A9P5GQU9</accession>
<feature type="chain" id="PRO_5040411129" description="Lipocalin/cytosolic fatty-acid binding domain-containing protein" evidence="1">
    <location>
        <begin position="18"/>
        <end position="130"/>
    </location>
</feature>
<keyword evidence="1" id="KW-0732">Signal</keyword>
<evidence type="ECO:0000256" key="1">
    <source>
        <dbReference type="SAM" id="SignalP"/>
    </source>
</evidence>
<sequence>MHAWITSITITLGLVAASRSTAMCEVSPIAPIQSSRSTSSAVSTFVYRPRVHLAYIKIDHETFKITTKTCFGKTDTERFTFNMTYTAQNQEKLDTIFNALTQDNLDKPQQSLEEFLKEPGISQKTVSEHF</sequence>
<proteinExistence type="predicted"/>
<evidence type="ECO:0000313" key="2">
    <source>
        <dbReference type="EMBL" id="KAF7524770.1"/>
    </source>
</evidence>
<dbReference type="AlphaFoldDB" id="A0A9P5GQU9"/>
<organism evidence="2 3">
    <name type="scientific">Penicillium crustosum</name>
    <name type="common">Blue mold fungus</name>
    <dbReference type="NCBI Taxonomy" id="36656"/>
    <lineage>
        <taxon>Eukaryota</taxon>
        <taxon>Fungi</taxon>
        <taxon>Dikarya</taxon>
        <taxon>Ascomycota</taxon>
        <taxon>Pezizomycotina</taxon>
        <taxon>Eurotiomycetes</taxon>
        <taxon>Eurotiomycetidae</taxon>
        <taxon>Eurotiales</taxon>
        <taxon>Aspergillaceae</taxon>
        <taxon>Penicillium</taxon>
    </lineage>
</organism>